<dbReference type="CDD" id="cd12148">
    <property type="entry name" value="fungal_TF_MHR"/>
    <property type="match status" value="1"/>
</dbReference>
<evidence type="ECO:0000259" key="3">
    <source>
        <dbReference type="Pfam" id="PF04082"/>
    </source>
</evidence>
<accession>A0A9P5HJU7</accession>
<comment type="caution">
    <text evidence="4">The sequence shown here is derived from an EMBL/GenBank/DDBJ whole genome shotgun (WGS) entry which is preliminary data.</text>
</comment>
<gene>
    <name evidence="4" type="ORF">G7Z17_g692</name>
</gene>
<dbReference type="GO" id="GO:0003700">
    <property type="term" value="F:DNA-binding transcription factor activity"/>
    <property type="evidence" value="ECO:0007669"/>
    <property type="project" value="InterPro"/>
</dbReference>
<dbReference type="GO" id="GO:0006351">
    <property type="term" value="P:DNA-templated transcription"/>
    <property type="evidence" value="ECO:0007669"/>
    <property type="project" value="InterPro"/>
</dbReference>
<dbReference type="InterPro" id="IPR050987">
    <property type="entry name" value="AtrR-like"/>
</dbReference>
<evidence type="ECO:0000313" key="4">
    <source>
        <dbReference type="EMBL" id="KAF7557429.1"/>
    </source>
</evidence>
<dbReference type="PANTHER" id="PTHR46910">
    <property type="entry name" value="TRANSCRIPTION FACTOR PDR1"/>
    <property type="match status" value="1"/>
</dbReference>
<feature type="region of interest" description="Disordered" evidence="2">
    <location>
        <begin position="13"/>
        <end position="38"/>
    </location>
</feature>
<name>A0A9P5HJU7_9HYPO</name>
<evidence type="ECO:0000256" key="1">
    <source>
        <dbReference type="ARBA" id="ARBA00023242"/>
    </source>
</evidence>
<dbReference type="AlphaFoldDB" id="A0A9P5HJU7"/>
<feature type="domain" description="Xylanolytic transcriptional activator regulatory" evidence="3">
    <location>
        <begin position="126"/>
        <end position="311"/>
    </location>
</feature>
<reference evidence="4" key="1">
    <citation type="submission" date="2020-03" db="EMBL/GenBank/DDBJ databases">
        <title>Draft Genome Sequence of Cylindrodendrum hubeiense.</title>
        <authorList>
            <person name="Buettner E."/>
            <person name="Kellner H."/>
        </authorList>
    </citation>
    <scope>NUCLEOTIDE SEQUENCE</scope>
    <source>
        <strain evidence="4">IHI 201604</strain>
    </source>
</reference>
<sequence length="425" mass="47000">MSSLVCEYTVIQKRRGPRSHTNAQQSRRHGSPPRSAEGLQRRLATVAATQTEVSAASLDSDQESRADFSSPPTWQGSATITLDAVSTSSQTRLTAEAAHAVWAALLSSISTAVPLIPVRDIVNHCIDLYMQYTFPSSPIVHEATVRDDALTLFSDTAALVTLFSLHDEHQTAARMRAFALLAGLCASVSSVVPGSLLAYGSVISGPFLRASRDMLHIYEEYDFEYPNSSSLTIRILLSTAYQSSLGKTGAAFSVLGQATLIAQSLQLHLEESVIREDRIESQLLRLNFWVLYLSDKSAASTDTRPCILHEYLFNGDLTLHPQGEPFIHLLDASLPRYRELFEERLMTGFQLMPRLWSTASELILDMKAYGKMGADRESCTVRMSREYPEFVSIIDNLPSWLEVSNLVAAPNDDAPTLDSSEMYRL</sequence>
<dbReference type="Pfam" id="PF04082">
    <property type="entry name" value="Fungal_trans"/>
    <property type="match status" value="1"/>
</dbReference>
<keyword evidence="1" id="KW-0539">Nucleus</keyword>
<organism evidence="4 5">
    <name type="scientific">Cylindrodendrum hubeiense</name>
    <dbReference type="NCBI Taxonomy" id="595255"/>
    <lineage>
        <taxon>Eukaryota</taxon>
        <taxon>Fungi</taxon>
        <taxon>Dikarya</taxon>
        <taxon>Ascomycota</taxon>
        <taxon>Pezizomycotina</taxon>
        <taxon>Sordariomycetes</taxon>
        <taxon>Hypocreomycetidae</taxon>
        <taxon>Hypocreales</taxon>
        <taxon>Nectriaceae</taxon>
        <taxon>Cylindrodendrum</taxon>
    </lineage>
</organism>
<dbReference type="OrthoDB" id="2283488at2759"/>
<dbReference type="PANTHER" id="PTHR46910:SF1">
    <property type="entry name" value="MISCELLANEOUS ZN(II)2CYS6 TRANSCRIPTION FACTOR (EUROFUNG)-RELATED"/>
    <property type="match status" value="1"/>
</dbReference>
<keyword evidence="5" id="KW-1185">Reference proteome</keyword>
<dbReference type="InterPro" id="IPR007219">
    <property type="entry name" value="XnlR_reg_dom"/>
</dbReference>
<protein>
    <recommendedName>
        <fullName evidence="3">Xylanolytic transcriptional activator regulatory domain-containing protein</fullName>
    </recommendedName>
</protein>
<evidence type="ECO:0000256" key="2">
    <source>
        <dbReference type="SAM" id="MobiDB-lite"/>
    </source>
</evidence>
<feature type="region of interest" description="Disordered" evidence="2">
    <location>
        <begin position="54"/>
        <end position="74"/>
    </location>
</feature>
<evidence type="ECO:0000313" key="5">
    <source>
        <dbReference type="Proteomes" id="UP000722485"/>
    </source>
</evidence>
<dbReference type="Proteomes" id="UP000722485">
    <property type="component" value="Unassembled WGS sequence"/>
</dbReference>
<proteinExistence type="predicted"/>
<dbReference type="EMBL" id="JAANBB010000005">
    <property type="protein sequence ID" value="KAF7557429.1"/>
    <property type="molecule type" value="Genomic_DNA"/>
</dbReference>
<dbReference type="GO" id="GO:0008270">
    <property type="term" value="F:zinc ion binding"/>
    <property type="evidence" value="ECO:0007669"/>
    <property type="project" value="InterPro"/>
</dbReference>
<dbReference type="GO" id="GO:0003677">
    <property type="term" value="F:DNA binding"/>
    <property type="evidence" value="ECO:0007669"/>
    <property type="project" value="InterPro"/>
</dbReference>